<evidence type="ECO:0000313" key="2">
    <source>
        <dbReference type="EMBL" id="SNS98995.1"/>
    </source>
</evidence>
<keyword evidence="2" id="KW-0031">Aminopeptidase</keyword>
<keyword evidence="1" id="KW-0812">Transmembrane</keyword>
<keyword evidence="1" id="KW-1133">Transmembrane helix</keyword>
<protein>
    <submittedName>
        <fullName evidence="2">Predicted aminopeptidase</fullName>
    </submittedName>
</protein>
<evidence type="ECO:0000313" key="3">
    <source>
        <dbReference type="Proteomes" id="UP000198393"/>
    </source>
</evidence>
<dbReference type="OrthoDB" id="357991at2"/>
<keyword evidence="1" id="KW-0472">Membrane</keyword>
<dbReference type="AlphaFoldDB" id="A0A239IZP3"/>
<name>A0A239IZP3_EKHLU</name>
<gene>
    <name evidence="2" type="ORF">SAMN05421640_1913</name>
</gene>
<organism evidence="2 3">
    <name type="scientific">Ekhidna lutea</name>
    <dbReference type="NCBI Taxonomy" id="447679"/>
    <lineage>
        <taxon>Bacteria</taxon>
        <taxon>Pseudomonadati</taxon>
        <taxon>Bacteroidota</taxon>
        <taxon>Cytophagia</taxon>
        <taxon>Cytophagales</taxon>
        <taxon>Reichenbachiellaceae</taxon>
        <taxon>Ekhidna</taxon>
    </lineage>
</organism>
<keyword evidence="3" id="KW-1185">Reference proteome</keyword>
<keyword evidence="2" id="KW-0378">Hydrolase</keyword>
<dbReference type="EMBL" id="FZPD01000003">
    <property type="protein sequence ID" value="SNS98995.1"/>
    <property type="molecule type" value="Genomic_DNA"/>
</dbReference>
<reference evidence="2 3" key="1">
    <citation type="submission" date="2017-06" db="EMBL/GenBank/DDBJ databases">
        <authorList>
            <person name="Kim H.J."/>
            <person name="Triplett B.A."/>
        </authorList>
    </citation>
    <scope>NUCLEOTIDE SEQUENCE [LARGE SCALE GENOMIC DNA]</scope>
    <source>
        <strain evidence="2 3">DSM 19307</strain>
    </source>
</reference>
<dbReference type="Proteomes" id="UP000198393">
    <property type="component" value="Unassembled WGS sequence"/>
</dbReference>
<dbReference type="InterPro" id="IPR014553">
    <property type="entry name" value="Aminopept"/>
</dbReference>
<dbReference type="RefSeq" id="WP_089356636.1">
    <property type="nucleotide sequence ID" value="NZ_FZPD01000003.1"/>
</dbReference>
<feature type="transmembrane region" description="Helical" evidence="1">
    <location>
        <begin position="7"/>
        <end position="28"/>
    </location>
</feature>
<evidence type="ECO:0000256" key="1">
    <source>
        <dbReference type="SAM" id="Phobius"/>
    </source>
</evidence>
<proteinExistence type="predicted"/>
<dbReference type="Pfam" id="PF10023">
    <property type="entry name" value="Aminopep"/>
    <property type="match status" value="1"/>
</dbReference>
<accession>A0A239IZP3</accession>
<sequence length="338" mass="38979">MIKKVSGGILMLMIVLLIIYWELIAYGFKQAKGQLRITLNTVPIEQVLADSMAADSIKIKIQIVNDVRTFAFGELGLKKSANYTTYYNQKGEVLLWNLSASKAYALEPKMWSFPLLGSFPYKGFFDLENAKSEMNELKTKGYDTRIRPVGGWSTLGWTKDPILSNMLERPEGSLVELIIHELTHSTLFVKDNVEFNENLASFIGEKGAIQFLNKKYGKNSESYFEYVMAEDDSRTFRNQMLDAAQILDSLYQTLENESDSVKAIQKHILIDLIVNSIDTLHFHNPRYYKAFDEARPNNAYFMSFLRYYSAKDSLEEMLINNYENDLKRFIKGMKAYHE</sequence>
<keyword evidence="2" id="KW-0645">Protease</keyword>
<dbReference type="GO" id="GO:0004177">
    <property type="term" value="F:aminopeptidase activity"/>
    <property type="evidence" value="ECO:0007669"/>
    <property type="project" value="UniProtKB-KW"/>
</dbReference>